<keyword evidence="1" id="KW-0812">Transmembrane</keyword>
<protein>
    <submittedName>
        <fullName evidence="2">Uncharacterized protein</fullName>
    </submittedName>
</protein>
<dbReference type="Proteomes" id="UP000604381">
    <property type="component" value="Unassembled WGS sequence"/>
</dbReference>
<dbReference type="AlphaFoldDB" id="A0A930UDH7"/>
<evidence type="ECO:0000313" key="3">
    <source>
        <dbReference type="Proteomes" id="UP000604381"/>
    </source>
</evidence>
<keyword evidence="1" id="KW-0472">Membrane</keyword>
<keyword evidence="3" id="KW-1185">Reference proteome</keyword>
<organism evidence="2 3">
    <name type="scientific">Candidatus Amphirhobacter heronislandensis</name>
    <dbReference type="NCBI Taxonomy" id="1732024"/>
    <lineage>
        <taxon>Bacteria</taxon>
        <taxon>Pseudomonadati</taxon>
        <taxon>Pseudomonadota</taxon>
        <taxon>Gammaproteobacteria</taxon>
        <taxon>Candidatus Tethybacterales</taxon>
        <taxon>Candidatus Tethybacteraceae</taxon>
        <taxon>Candidatus Amphirhobacter</taxon>
    </lineage>
</organism>
<sequence>MAAKKAGFWQIVTLSVIAFLVCVVIIILGARLVDSLANGYPNLSEEASAAATAPAGRIYYRGE</sequence>
<reference evidence="2" key="1">
    <citation type="submission" date="2020-10" db="EMBL/GenBank/DDBJ databases">
        <title>An improved Amphimedon queenslandica hologenome assembly reveals how three proteobacterial symbionts can extend the metabolic phenotypic of their marine sponge host.</title>
        <authorList>
            <person name="Degnan B."/>
            <person name="Degnan S."/>
            <person name="Xiang X."/>
        </authorList>
    </citation>
    <scope>NUCLEOTIDE SEQUENCE</scope>
    <source>
        <strain evidence="2">AqS2</strain>
    </source>
</reference>
<dbReference type="EMBL" id="JADHEI010000053">
    <property type="protein sequence ID" value="MBF2735890.1"/>
    <property type="molecule type" value="Genomic_DNA"/>
</dbReference>
<keyword evidence="1" id="KW-1133">Transmembrane helix</keyword>
<comment type="caution">
    <text evidence="2">The sequence shown here is derived from an EMBL/GenBank/DDBJ whole genome shotgun (WGS) entry which is preliminary data.</text>
</comment>
<name>A0A930UDH7_9GAMM</name>
<evidence type="ECO:0000256" key="1">
    <source>
        <dbReference type="SAM" id="Phobius"/>
    </source>
</evidence>
<gene>
    <name evidence="2" type="ORF">ISN26_07475</name>
</gene>
<accession>A0A930UDH7</accession>
<proteinExistence type="predicted"/>
<feature type="transmembrane region" description="Helical" evidence="1">
    <location>
        <begin position="12"/>
        <end position="33"/>
    </location>
</feature>
<evidence type="ECO:0000313" key="2">
    <source>
        <dbReference type="EMBL" id="MBF2735890.1"/>
    </source>
</evidence>